<evidence type="ECO:0000256" key="1">
    <source>
        <dbReference type="SAM" id="MobiDB-lite"/>
    </source>
</evidence>
<accession>A0A507QQ24</accession>
<evidence type="ECO:0000313" key="3">
    <source>
        <dbReference type="Proteomes" id="UP000319663"/>
    </source>
</evidence>
<gene>
    <name evidence="2" type="ORF">MPDQ_002092</name>
</gene>
<feature type="region of interest" description="Disordered" evidence="1">
    <location>
        <begin position="104"/>
        <end position="132"/>
    </location>
</feature>
<sequence>MTWPVDQPGWEEDCAHRDQDPAGRAFPDLDWCVPEEIETGSMPVNDDAPPSYLMPGGCDGWVAPLGQGPSSNRALSASAFYRSVGAASLSPPHRLVTTAGLIASPLPQPESIPRRETENTPTQIAERGPAKP</sequence>
<proteinExistence type="predicted"/>
<reference evidence="2 3" key="1">
    <citation type="submission" date="2019-06" db="EMBL/GenBank/DDBJ databases">
        <title>Wine fermentation using esterase from Monascus purpureus.</title>
        <authorList>
            <person name="Geng C."/>
            <person name="Zhang Y."/>
        </authorList>
    </citation>
    <scope>NUCLEOTIDE SEQUENCE [LARGE SCALE GENOMIC DNA]</scope>
    <source>
        <strain evidence="2">HQ1</strain>
    </source>
</reference>
<dbReference type="EMBL" id="VIFY01000161">
    <property type="protein sequence ID" value="TQB69295.1"/>
    <property type="molecule type" value="Genomic_DNA"/>
</dbReference>
<dbReference type="Proteomes" id="UP000319663">
    <property type="component" value="Unassembled WGS sequence"/>
</dbReference>
<evidence type="ECO:0000313" key="2">
    <source>
        <dbReference type="EMBL" id="TQB69295.1"/>
    </source>
</evidence>
<feature type="region of interest" description="Disordered" evidence="1">
    <location>
        <begin position="1"/>
        <end position="25"/>
    </location>
</feature>
<keyword evidence="3" id="KW-1185">Reference proteome</keyword>
<comment type="caution">
    <text evidence="2">The sequence shown here is derived from an EMBL/GenBank/DDBJ whole genome shotgun (WGS) entry which is preliminary data.</text>
</comment>
<name>A0A507QQ24_MONPU</name>
<dbReference type="AlphaFoldDB" id="A0A507QQ24"/>
<protein>
    <submittedName>
        <fullName evidence="2">Uncharacterized protein</fullName>
    </submittedName>
</protein>
<organism evidence="2 3">
    <name type="scientific">Monascus purpureus</name>
    <name type="common">Red mold</name>
    <name type="synonym">Monascus anka</name>
    <dbReference type="NCBI Taxonomy" id="5098"/>
    <lineage>
        <taxon>Eukaryota</taxon>
        <taxon>Fungi</taxon>
        <taxon>Dikarya</taxon>
        <taxon>Ascomycota</taxon>
        <taxon>Pezizomycotina</taxon>
        <taxon>Eurotiomycetes</taxon>
        <taxon>Eurotiomycetidae</taxon>
        <taxon>Eurotiales</taxon>
        <taxon>Aspergillaceae</taxon>
        <taxon>Monascus</taxon>
    </lineage>
</organism>